<dbReference type="Gene3D" id="1.10.260.40">
    <property type="entry name" value="lambda repressor-like DNA-binding domains"/>
    <property type="match status" value="1"/>
</dbReference>
<dbReference type="Proteomes" id="UP000183918">
    <property type="component" value="Unassembled WGS sequence"/>
</dbReference>
<evidence type="ECO:0000256" key="2">
    <source>
        <dbReference type="ARBA" id="ARBA00023125"/>
    </source>
</evidence>
<dbReference type="AlphaFoldDB" id="A0A1H3H9T0"/>
<dbReference type="RefSeq" id="WP_074716332.1">
    <property type="nucleotide sequence ID" value="NZ_FNPG01000008.1"/>
</dbReference>
<keyword evidence="6" id="KW-1185">Reference proteome</keyword>
<keyword evidence="3" id="KW-0804">Transcription</keyword>
<dbReference type="PANTHER" id="PTHR30146">
    <property type="entry name" value="LACI-RELATED TRANSCRIPTIONAL REPRESSOR"/>
    <property type="match status" value="1"/>
</dbReference>
<dbReference type="InterPro" id="IPR000843">
    <property type="entry name" value="HTH_LacI"/>
</dbReference>
<protein>
    <submittedName>
        <fullName evidence="5">Regulatory protein, lacI family</fullName>
    </submittedName>
</protein>
<dbReference type="Pfam" id="PF00356">
    <property type="entry name" value="LacI"/>
    <property type="match status" value="1"/>
</dbReference>
<evidence type="ECO:0000313" key="5">
    <source>
        <dbReference type="EMBL" id="SDY11975.1"/>
    </source>
</evidence>
<dbReference type="GO" id="GO:0003700">
    <property type="term" value="F:DNA-binding transcription factor activity"/>
    <property type="evidence" value="ECO:0007669"/>
    <property type="project" value="TreeGrafter"/>
</dbReference>
<dbReference type="GO" id="GO:0000976">
    <property type="term" value="F:transcription cis-regulatory region binding"/>
    <property type="evidence" value="ECO:0007669"/>
    <property type="project" value="TreeGrafter"/>
</dbReference>
<dbReference type="PROSITE" id="PS00356">
    <property type="entry name" value="HTH_LACI_1"/>
    <property type="match status" value="1"/>
</dbReference>
<feature type="domain" description="HTH lacI-type" evidence="4">
    <location>
        <begin position="6"/>
        <end position="62"/>
    </location>
</feature>
<name>A0A1H3H9T0_9FIRM</name>
<dbReference type="OrthoDB" id="9775106at2"/>
<keyword evidence="2" id="KW-0238">DNA-binding</keyword>
<gene>
    <name evidence="5" type="ORF">SAMN02910414_00783</name>
</gene>
<evidence type="ECO:0000256" key="3">
    <source>
        <dbReference type="ARBA" id="ARBA00023163"/>
    </source>
</evidence>
<dbReference type="SMART" id="SM00354">
    <property type="entry name" value="HTH_LACI"/>
    <property type="match status" value="1"/>
</dbReference>
<sequence>MSKTKVTIKDVAREAGVSTATVSYIINNRKDVKIKPETRQKVLQIINLLDYSPNQAAQALAAKRNSVLAIYIPPTDSILLNSENMFVLKDLIKYFNNLKYDIIILNDSSYEKCDKADAIICYNTCKESFYTLGNKNFIPLIALDCIINDPLFYQINSDLDNLKQTASKFFNSDKYNFIALDSSNSDKIHLYKNNFANFEIIQSIEDLEKYKDKNILVTDYVLYKTLKQHNSVCYIPKLSNTKLNILDECLSSLIAHKPLDQHNVLV</sequence>
<organism evidence="5 6">
    <name type="scientific">Lachnobacterium bovis DSM 14045</name>
    <dbReference type="NCBI Taxonomy" id="1122142"/>
    <lineage>
        <taxon>Bacteria</taxon>
        <taxon>Bacillati</taxon>
        <taxon>Bacillota</taxon>
        <taxon>Clostridia</taxon>
        <taxon>Lachnospirales</taxon>
        <taxon>Lachnospiraceae</taxon>
        <taxon>Lachnobacterium</taxon>
    </lineage>
</organism>
<evidence type="ECO:0000313" key="6">
    <source>
        <dbReference type="Proteomes" id="UP000183918"/>
    </source>
</evidence>
<reference evidence="5 6" key="1">
    <citation type="submission" date="2016-10" db="EMBL/GenBank/DDBJ databases">
        <authorList>
            <person name="de Groot N.N."/>
        </authorList>
    </citation>
    <scope>NUCLEOTIDE SEQUENCE [LARGE SCALE GENOMIC DNA]</scope>
    <source>
        <strain evidence="5 6">DSM 14045</strain>
    </source>
</reference>
<dbReference type="PROSITE" id="PS50932">
    <property type="entry name" value="HTH_LACI_2"/>
    <property type="match status" value="1"/>
</dbReference>
<dbReference type="EMBL" id="FNPG01000008">
    <property type="protein sequence ID" value="SDY11975.1"/>
    <property type="molecule type" value="Genomic_DNA"/>
</dbReference>
<accession>A0A1H3H9T0</accession>
<dbReference type="PRINTS" id="PR00036">
    <property type="entry name" value="HTHLACI"/>
</dbReference>
<dbReference type="STRING" id="1122142.SAMN02910414_00783"/>
<evidence type="ECO:0000259" key="4">
    <source>
        <dbReference type="PROSITE" id="PS50932"/>
    </source>
</evidence>
<keyword evidence="1" id="KW-0805">Transcription regulation</keyword>
<dbReference type="SUPFAM" id="SSF47413">
    <property type="entry name" value="lambda repressor-like DNA-binding domains"/>
    <property type="match status" value="1"/>
</dbReference>
<evidence type="ECO:0000256" key="1">
    <source>
        <dbReference type="ARBA" id="ARBA00023015"/>
    </source>
</evidence>
<proteinExistence type="predicted"/>
<dbReference type="CDD" id="cd01392">
    <property type="entry name" value="HTH_LacI"/>
    <property type="match status" value="1"/>
</dbReference>
<dbReference type="PANTHER" id="PTHR30146:SF24">
    <property type="entry name" value="XYLOSE OPERON REGULATORY PROTEIN"/>
    <property type="match status" value="1"/>
</dbReference>
<dbReference type="InterPro" id="IPR010982">
    <property type="entry name" value="Lambda_DNA-bd_dom_sf"/>
</dbReference>